<name>A0A6G0YHC0_APHCR</name>
<proteinExistence type="predicted"/>
<dbReference type="AlphaFoldDB" id="A0A6G0YHC0"/>
<keyword evidence="2" id="KW-1185">Reference proteome</keyword>
<dbReference type="Proteomes" id="UP000478052">
    <property type="component" value="Unassembled WGS sequence"/>
</dbReference>
<dbReference type="OrthoDB" id="6604782at2759"/>
<evidence type="ECO:0000313" key="1">
    <source>
        <dbReference type="EMBL" id="KAF0755701.1"/>
    </source>
</evidence>
<reference evidence="1 2" key="1">
    <citation type="submission" date="2019-08" db="EMBL/GenBank/DDBJ databases">
        <title>Whole genome of Aphis craccivora.</title>
        <authorList>
            <person name="Voronova N.V."/>
            <person name="Shulinski R.S."/>
            <person name="Bandarenka Y.V."/>
            <person name="Zhorov D.G."/>
            <person name="Warner D."/>
        </authorList>
    </citation>
    <scope>NUCLEOTIDE SEQUENCE [LARGE SCALE GENOMIC DNA]</scope>
    <source>
        <strain evidence="1">180601</strain>
        <tissue evidence="1">Whole Body</tissue>
    </source>
</reference>
<protein>
    <submittedName>
        <fullName evidence="1">52 kDa repressor of the inhibitor of the protein kinase-like</fullName>
    </submittedName>
</protein>
<evidence type="ECO:0000313" key="2">
    <source>
        <dbReference type="Proteomes" id="UP000478052"/>
    </source>
</evidence>
<dbReference type="EMBL" id="VUJU01004049">
    <property type="protein sequence ID" value="KAF0755701.1"/>
    <property type="molecule type" value="Genomic_DNA"/>
</dbReference>
<accession>A0A6G0YHC0</accession>
<gene>
    <name evidence="1" type="ORF">FWK35_00025291</name>
</gene>
<comment type="caution">
    <text evidence="1">The sequence shown here is derived from an EMBL/GenBank/DDBJ whole genome shotgun (WGS) entry which is preliminary data.</text>
</comment>
<sequence length="41" mass="4874">MSQKTFTGLTLLNILRNISIDTIKVMERFLKTNRKLLDFFI</sequence>
<organism evidence="1 2">
    <name type="scientific">Aphis craccivora</name>
    <name type="common">Cowpea aphid</name>
    <dbReference type="NCBI Taxonomy" id="307492"/>
    <lineage>
        <taxon>Eukaryota</taxon>
        <taxon>Metazoa</taxon>
        <taxon>Ecdysozoa</taxon>
        <taxon>Arthropoda</taxon>
        <taxon>Hexapoda</taxon>
        <taxon>Insecta</taxon>
        <taxon>Pterygota</taxon>
        <taxon>Neoptera</taxon>
        <taxon>Paraneoptera</taxon>
        <taxon>Hemiptera</taxon>
        <taxon>Sternorrhyncha</taxon>
        <taxon>Aphidomorpha</taxon>
        <taxon>Aphidoidea</taxon>
        <taxon>Aphididae</taxon>
        <taxon>Aphidini</taxon>
        <taxon>Aphis</taxon>
        <taxon>Aphis</taxon>
    </lineage>
</organism>